<feature type="repeat" description="Solcar" evidence="8">
    <location>
        <begin position="86"/>
        <end position="170"/>
    </location>
</feature>
<dbReference type="PRINTS" id="PR00926">
    <property type="entry name" value="MITOCARRIER"/>
</dbReference>
<keyword evidence="3 9" id="KW-0813">Transport</keyword>
<evidence type="ECO:0000256" key="9">
    <source>
        <dbReference type="RuleBase" id="RU000488"/>
    </source>
</evidence>
<dbReference type="InterPro" id="IPR002067">
    <property type="entry name" value="MCP"/>
</dbReference>
<dbReference type="Gene3D" id="1.50.40.10">
    <property type="entry name" value="Mitochondrial carrier domain"/>
    <property type="match status" value="1"/>
</dbReference>
<proteinExistence type="inferred from homology"/>
<evidence type="ECO:0000256" key="2">
    <source>
        <dbReference type="ARBA" id="ARBA00006375"/>
    </source>
</evidence>
<evidence type="ECO:0000256" key="4">
    <source>
        <dbReference type="ARBA" id="ARBA00022692"/>
    </source>
</evidence>
<accession>A0ABM1NJC1</accession>
<evidence type="ECO:0000256" key="8">
    <source>
        <dbReference type="PROSITE-ProRule" id="PRU00282"/>
    </source>
</evidence>
<organism evidence="11 12">
    <name type="scientific">Nicrophorus vespilloides</name>
    <name type="common">Boreal carrion beetle</name>
    <dbReference type="NCBI Taxonomy" id="110193"/>
    <lineage>
        <taxon>Eukaryota</taxon>
        <taxon>Metazoa</taxon>
        <taxon>Ecdysozoa</taxon>
        <taxon>Arthropoda</taxon>
        <taxon>Hexapoda</taxon>
        <taxon>Insecta</taxon>
        <taxon>Pterygota</taxon>
        <taxon>Neoptera</taxon>
        <taxon>Endopterygota</taxon>
        <taxon>Coleoptera</taxon>
        <taxon>Polyphaga</taxon>
        <taxon>Staphyliniformia</taxon>
        <taxon>Silphidae</taxon>
        <taxon>Nicrophorinae</taxon>
        <taxon>Nicrophorus</taxon>
    </lineage>
</organism>
<dbReference type="GeneID" id="108569753"/>
<evidence type="ECO:0000256" key="1">
    <source>
        <dbReference type="ARBA" id="ARBA00004141"/>
    </source>
</evidence>
<dbReference type="InterPro" id="IPR023395">
    <property type="entry name" value="MCP_dom_sf"/>
</dbReference>
<name>A0ABM1NJC1_NICVS</name>
<evidence type="ECO:0000256" key="7">
    <source>
        <dbReference type="ARBA" id="ARBA00023136"/>
    </source>
</evidence>
<dbReference type="SUPFAM" id="SSF103506">
    <property type="entry name" value="Mitochondrial carrier"/>
    <property type="match status" value="1"/>
</dbReference>
<evidence type="ECO:0000313" key="11">
    <source>
        <dbReference type="Proteomes" id="UP000695000"/>
    </source>
</evidence>
<evidence type="ECO:0000256" key="10">
    <source>
        <dbReference type="SAM" id="Phobius"/>
    </source>
</evidence>
<feature type="repeat" description="Solcar" evidence="8">
    <location>
        <begin position="181"/>
        <end position="268"/>
    </location>
</feature>
<evidence type="ECO:0000313" key="12">
    <source>
        <dbReference type="RefSeq" id="XP_017786921.1"/>
    </source>
</evidence>
<evidence type="ECO:0000256" key="6">
    <source>
        <dbReference type="ARBA" id="ARBA00022989"/>
    </source>
</evidence>
<gene>
    <name evidence="12" type="primary">LOC108569753</name>
</gene>
<reference evidence="12" key="1">
    <citation type="submission" date="2025-08" db="UniProtKB">
        <authorList>
            <consortium name="RefSeq"/>
        </authorList>
    </citation>
    <scope>IDENTIFICATION</scope>
    <source>
        <tissue evidence="12">Whole Larva</tissue>
    </source>
</reference>
<keyword evidence="5" id="KW-0677">Repeat</keyword>
<keyword evidence="7 8" id="KW-0472">Membrane</keyword>
<dbReference type="PROSITE" id="PS50920">
    <property type="entry name" value="SOLCAR"/>
    <property type="match status" value="3"/>
</dbReference>
<comment type="similarity">
    <text evidence="2 9">Belongs to the mitochondrial carrier (TC 2.A.29) family.</text>
</comment>
<dbReference type="InterPro" id="IPR018108">
    <property type="entry name" value="MCP_transmembrane"/>
</dbReference>
<keyword evidence="11" id="KW-1185">Reference proteome</keyword>
<dbReference type="RefSeq" id="XP_017786921.1">
    <property type="nucleotide sequence ID" value="XM_017931432.1"/>
</dbReference>
<comment type="subcellular location">
    <subcellularLocation>
        <location evidence="1">Membrane</location>
        <topology evidence="1">Multi-pass membrane protein</topology>
    </subcellularLocation>
</comment>
<feature type="transmembrane region" description="Helical" evidence="10">
    <location>
        <begin position="6"/>
        <end position="27"/>
    </location>
</feature>
<evidence type="ECO:0000256" key="3">
    <source>
        <dbReference type="ARBA" id="ARBA00022448"/>
    </source>
</evidence>
<evidence type="ECO:0000256" key="5">
    <source>
        <dbReference type="ARBA" id="ARBA00022737"/>
    </source>
</evidence>
<keyword evidence="6 10" id="KW-1133">Transmembrane helix</keyword>
<sequence>MEKHLYISSLFGGGMAGLAADVSLFPLDTLKTRLQAPQGFKRSGGFNGVYKGIGPQVLGSAPQAALFFCTYESVKHFASPHVSSQALPLVHMLGASLGEVVACIVRVPMEVVKQRRQTSSSHNSSWKIAYDAYSKEGFFKGLYRGFGSTVLREVPFSFIQLPILEYLKNVYRIKLKNNINLEPWEVANCGAVAGGISAGLTTPLDVVKTRIMLAERSLNQSLRYGAVWKEVYVQNGIKGLFAGFVPRVMWITVGGYIFFGMYDYSKNLCNTYLLDGAELED</sequence>
<dbReference type="Pfam" id="PF00153">
    <property type="entry name" value="Mito_carr"/>
    <property type="match status" value="3"/>
</dbReference>
<keyword evidence="4 8" id="KW-0812">Transmembrane</keyword>
<feature type="repeat" description="Solcar" evidence="8">
    <location>
        <begin position="4"/>
        <end position="77"/>
    </location>
</feature>
<protein>
    <submittedName>
        <fullName evidence="12">S-adenosylmethionine mitochondrial carrier protein homolog isoform X1</fullName>
    </submittedName>
</protein>
<dbReference type="Proteomes" id="UP000695000">
    <property type="component" value="Unplaced"/>
</dbReference>
<dbReference type="PANTHER" id="PTHR45667">
    <property type="entry name" value="S-ADENOSYLMETHIONINE MITOCHONDRIAL CARRIER PROTEIN"/>
    <property type="match status" value="1"/>
</dbReference>